<protein>
    <submittedName>
        <fullName evidence="1">BgTH12-01220</fullName>
    </submittedName>
</protein>
<evidence type="ECO:0000313" key="1">
    <source>
        <dbReference type="EMBL" id="CAD6505733.1"/>
    </source>
</evidence>
<comment type="caution">
    <text evidence="1">The sequence shown here is derived from an EMBL/GenBank/DDBJ whole genome shotgun (WGS) entry which is preliminary data.</text>
</comment>
<dbReference type="EMBL" id="CAJHIT010000009">
    <property type="protein sequence ID" value="CAD6505733.1"/>
    <property type="molecule type" value="Genomic_DNA"/>
</dbReference>
<sequence>MEFNQPWYYPLRPTKEPSTQSKIRSSSHKHFGYIEPTRRYLRSLRPFR</sequence>
<accession>A0A9W4GIA1</accession>
<name>A0A9W4GIA1_BLUGR</name>
<dbReference type="AlphaFoldDB" id="A0A9W4GIA1"/>
<evidence type="ECO:0000313" key="2">
    <source>
        <dbReference type="Proteomes" id="UP000683417"/>
    </source>
</evidence>
<gene>
    <name evidence="1" type="ORF">BGTH12_LOCUS7091</name>
</gene>
<dbReference type="Proteomes" id="UP000683417">
    <property type="component" value="Unassembled WGS sequence"/>
</dbReference>
<proteinExistence type="predicted"/>
<organism evidence="1 2">
    <name type="scientific">Blumeria graminis f. sp. triticale</name>
    <dbReference type="NCBI Taxonomy" id="1689686"/>
    <lineage>
        <taxon>Eukaryota</taxon>
        <taxon>Fungi</taxon>
        <taxon>Dikarya</taxon>
        <taxon>Ascomycota</taxon>
        <taxon>Pezizomycotina</taxon>
        <taxon>Leotiomycetes</taxon>
        <taxon>Erysiphales</taxon>
        <taxon>Erysiphaceae</taxon>
        <taxon>Blumeria</taxon>
    </lineage>
</organism>
<reference evidence="1" key="1">
    <citation type="submission" date="2020-10" db="EMBL/GenBank/DDBJ databases">
        <authorList>
            <person name="Muller C M."/>
        </authorList>
    </citation>
    <scope>NUCLEOTIDE SEQUENCE</scope>
    <source>
        <strain evidence="1">THUN-12</strain>
    </source>
</reference>